<name>A0ABU8VM33_9BURK</name>
<dbReference type="EMBL" id="JBBKZU010000012">
    <property type="protein sequence ID" value="MEJ8814217.1"/>
    <property type="molecule type" value="Genomic_DNA"/>
</dbReference>
<sequence length="90" mass="10253">MQVEVTADVVKVDKKKHMITLRGTEYEVDLEVGDQVHSIYTEGVVLDGLTFRIGTFGKSLASQIWIERVVLRRKQGTPGLNPSAHWRNFR</sequence>
<organism evidence="1 2">
    <name type="scientific">Variovorax ureilyticus</name>
    <dbReference type="NCBI Taxonomy" id="1836198"/>
    <lineage>
        <taxon>Bacteria</taxon>
        <taxon>Pseudomonadati</taxon>
        <taxon>Pseudomonadota</taxon>
        <taxon>Betaproteobacteria</taxon>
        <taxon>Burkholderiales</taxon>
        <taxon>Comamonadaceae</taxon>
        <taxon>Variovorax</taxon>
    </lineage>
</organism>
<proteinExistence type="predicted"/>
<protein>
    <submittedName>
        <fullName evidence="1">Uncharacterized protein</fullName>
    </submittedName>
</protein>
<keyword evidence="2" id="KW-1185">Reference proteome</keyword>
<evidence type="ECO:0000313" key="2">
    <source>
        <dbReference type="Proteomes" id="UP001365846"/>
    </source>
</evidence>
<reference evidence="1 2" key="1">
    <citation type="submission" date="2024-03" db="EMBL/GenBank/DDBJ databases">
        <title>Novel species of the genus Variovorax.</title>
        <authorList>
            <person name="Liu Q."/>
            <person name="Xin Y.-H."/>
        </authorList>
    </citation>
    <scope>NUCLEOTIDE SEQUENCE [LARGE SCALE GENOMIC DNA]</scope>
    <source>
        <strain evidence="1 2">KACC 18899</strain>
    </source>
</reference>
<evidence type="ECO:0000313" key="1">
    <source>
        <dbReference type="EMBL" id="MEJ8814217.1"/>
    </source>
</evidence>
<accession>A0ABU8VM33</accession>
<comment type="caution">
    <text evidence="1">The sequence shown here is derived from an EMBL/GenBank/DDBJ whole genome shotgun (WGS) entry which is preliminary data.</text>
</comment>
<dbReference type="Proteomes" id="UP001365846">
    <property type="component" value="Unassembled WGS sequence"/>
</dbReference>
<dbReference type="RefSeq" id="WP_340359451.1">
    <property type="nucleotide sequence ID" value="NZ_JBBKZU010000012.1"/>
</dbReference>
<gene>
    <name evidence="1" type="ORF">WKW77_24235</name>
</gene>